<dbReference type="AlphaFoldDB" id="A0A381X2Y0"/>
<name>A0A381X2Y0_9ZZZZ</name>
<gene>
    <name evidence="1" type="ORF">METZ01_LOCUS111874</name>
</gene>
<evidence type="ECO:0000313" key="1">
    <source>
        <dbReference type="EMBL" id="SVA59020.1"/>
    </source>
</evidence>
<organism evidence="1">
    <name type="scientific">marine metagenome</name>
    <dbReference type="NCBI Taxonomy" id="408172"/>
    <lineage>
        <taxon>unclassified sequences</taxon>
        <taxon>metagenomes</taxon>
        <taxon>ecological metagenomes</taxon>
    </lineage>
</organism>
<sequence>MALVRLVKMRLILFVAILAAGLAKLQAGPLEADVHLTFPLTKQKMLGIYVDARLYEYDPFLADAPATLVDQVEFEGLDLSTKAHSLLDLHFSAKRKTRMNYYVSIRAYAAKGGTQYYFIDGFQKIFEGVDEDELDIELATRLAKKNPTDDPVIVGHGGGSGEATGKLIGIHRAVEIEWEGTEGAAFLLQKSSDLKNWETIETLIGAGEKASTFLRIAGRVQYWRLHRD</sequence>
<dbReference type="EMBL" id="UINC01013702">
    <property type="protein sequence ID" value="SVA59020.1"/>
    <property type="molecule type" value="Genomic_DNA"/>
</dbReference>
<protein>
    <submittedName>
        <fullName evidence="1">Uncharacterized protein</fullName>
    </submittedName>
</protein>
<proteinExistence type="predicted"/>
<reference evidence="1" key="1">
    <citation type="submission" date="2018-05" db="EMBL/GenBank/DDBJ databases">
        <authorList>
            <person name="Lanie J.A."/>
            <person name="Ng W.-L."/>
            <person name="Kazmierczak K.M."/>
            <person name="Andrzejewski T.M."/>
            <person name="Davidsen T.M."/>
            <person name="Wayne K.J."/>
            <person name="Tettelin H."/>
            <person name="Glass J.I."/>
            <person name="Rusch D."/>
            <person name="Podicherti R."/>
            <person name="Tsui H.-C.T."/>
            <person name="Winkler M.E."/>
        </authorList>
    </citation>
    <scope>NUCLEOTIDE SEQUENCE</scope>
</reference>
<accession>A0A381X2Y0</accession>